<dbReference type="SMART" id="SM00321">
    <property type="entry name" value="WSC"/>
    <property type="match status" value="1"/>
</dbReference>
<dbReference type="InterPro" id="IPR002889">
    <property type="entry name" value="WSC_carb-bd"/>
</dbReference>
<name>A0A4V1IW14_9FUNG</name>
<keyword evidence="10" id="KW-1185">Reference proteome</keyword>
<dbReference type="GO" id="GO:0005886">
    <property type="term" value="C:plasma membrane"/>
    <property type="evidence" value="ECO:0007669"/>
    <property type="project" value="TreeGrafter"/>
</dbReference>
<dbReference type="PANTHER" id="PTHR24269">
    <property type="entry name" value="KREMEN PROTEIN"/>
    <property type="match status" value="1"/>
</dbReference>
<evidence type="ECO:0000313" key="9">
    <source>
        <dbReference type="EMBL" id="RKP05969.1"/>
    </source>
</evidence>
<dbReference type="Proteomes" id="UP000271241">
    <property type="component" value="Unassembled WGS sequence"/>
</dbReference>
<keyword evidence="6" id="KW-0325">Glycoprotein</keyword>
<evidence type="ECO:0000256" key="5">
    <source>
        <dbReference type="ARBA" id="ARBA00023136"/>
    </source>
</evidence>
<evidence type="ECO:0000256" key="3">
    <source>
        <dbReference type="ARBA" id="ARBA00022729"/>
    </source>
</evidence>
<feature type="transmembrane region" description="Helical" evidence="7">
    <location>
        <begin position="156"/>
        <end position="176"/>
    </location>
</feature>
<evidence type="ECO:0000256" key="1">
    <source>
        <dbReference type="ARBA" id="ARBA00004167"/>
    </source>
</evidence>
<gene>
    <name evidence="9" type="ORF">THASP1DRAFT_32204</name>
</gene>
<dbReference type="AlphaFoldDB" id="A0A4V1IW14"/>
<organism evidence="9 10">
    <name type="scientific">Thamnocephalis sphaerospora</name>
    <dbReference type="NCBI Taxonomy" id="78915"/>
    <lineage>
        <taxon>Eukaryota</taxon>
        <taxon>Fungi</taxon>
        <taxon>Fungi incertae sedis</taxon>
        <taxon>Zoopagomycota</taxon>
        <taxon>Zoopagomycotina</taxon>
        <taxon>Zoopagomycetes</taxon>
        <taxon>Zoopagales</taxon>
        <taxon>Sigmoideomycetaceae</taxon>
        <taxon>Thamnocephalis</taxon>
    </lineage>
</organism>
<keyword evidence="5 7" id="KW-0472">Membrane</keyword>
<protein>
    <recommendedName>
        <fullName evidence="8">WSC domain-containing protein</fullName>
    </recommendedName>
</protein>
<dbReference type="PANTHER" id="PTHR24269:SF16">
    <property type="entry name" value="PROTEIN SLG1"/>
    <property type="match status" value="1"/>
</dbReference>
<dbReference type="STRING" id="78915.A0A4V1IW14"/>
<evidence type="ECO:0000256" key="7">
    <source>
        <dbReference type="SAM" id="Phobius"/>
    </source>
</evidence>
<keyword evidence="2 7" id="KW-0812">Transmembrane</keyword>
<dbReference type="PROSITE" id="PS51212">
    <property type="entry name" value="WSC"/>
    <property type="match status" value="1"/>
</dbReference>
<evidence type="ECO:0000259" key="8">
    <source>
        <dbReference type="PROSITE" id="PS51212"/>
    </source>
</evidence>
<dbReference type="EMBL" id="KZ992987">
    <property type="protein sequence ID" value="RKP05969.1"/>
    <property type="molecule type" value="Genomic_DNA"/>
</dbReference>
<evidence type="ECO:0000256" key="6">
    <source>
        <dbReference type="ARBA" id="ARBA00023180"/>
    </source>
</evidence>
<evidence type="ECO:0000256" key="4">
    <source>
        <dbReference type="ARBA" id="ARBA00022989"/>
    </source>
</evidence>
<accession>A0A4V1IW14</accession>
<feature type="domain" description="WSC" evidence="8">
    <location>
        <begin position="15"/>
        <end position="117"/>
    </location>
</feature>
<sequence>MPAELTAAPMSAHEKAHRLGCFTLNAASSLSSTPHGADSLELVDSGTRPYMTPAVCLRHCAYFNFAYAAVHSGNSCRCSDTPPTASRLADPRCNSKCSGNETLSCGSANAMEMYSTQGSQVDTPPPLASIPVVAQNFMTAPPLPFFALQGQTCASVLGGSVAGVLAFTITACFLFFRYIYLPRIFKASTQAQDCSGGYPHRDQRRSFRPRRQSVLRSIISAQYRQRRALRNQIIRGDRDDIAVADAAAHHTYYPECNRSSRQDASVPADGVQGIRRWLSHRTRRRAGDDHDDRESICASVRSTSAGGFERPMSETERFVVNRQTVSRGIAAGHYPYRLPSIVGLRSSSNRRSSRISFGDPLYLRSHDWHDISGIGSIASDMHDALDYSMPLCVRNVTPSYCDSASEITQSTITRL</sequence>
<reference evidence="10" key="1">
    <citation type="journal article" date="2018" name="Nat. Microbiol.">
        <title>Leveraging single-cell genomics to expand the fungal tree of life.</title>
        <authorList>
            <person name="Ahrendt S.R."/>
            <person name="Quandt C.A."/>
            <person name="Ciobanu D."/>
            <person name="Clum A."/>
            <person name="Salamov A."/>
            <person name="Andreopoulos B."/>
            <person name="Cheng J.F."/>
            <person name="Woyke T."/>
            <person name="Pelin A."/>
            <person name="Henrissat B."/>
            <person name="Reynolds N.K."/>
            <person name="Benny G.L."/>
            <person name="Smith M.E."/>
            <person name="James T.Y."/>
            <person name="Grigoriev I.V."/>
        </authorList>
    </citation>
    <scope>NUCLEOTIDE SEQUENCE [LARGE SCALE GENOMIC DNA]</scope>
    <source>
        <strain evidence="10">RSA 1356</strain>
    </source>
</reference>
<dbReference type="Pfam" id="PF01822">
    <property type="entry name" value="WSC"/>
    <property type="match status" value="1"/>
</dbReference>
<dbReference type="OrthoDB" id="74764at2759"/>
<dbReference type="InterPro" id="IPR051836">
    <property type="entry name" value="Kremen_rcpt"/>
</dbReference>
<evidence type="ECO:0000313" key="10">
    <source>
        <dbReference type="Proteomes" id="UP000271241"/>
    </source>
</evidence>
<comment type="subcellular location">
    <subcellularLocation>
        <location evidence="1">Membrane</location>
        <topology evidence="1">Single-pass membrane protein</topology>
    </subcellularLocation>
</comment>
<evidence type="ECO:0000256" key="2">
    <source>
        <dbReference type="ARBA" id="ARBA00022692"/>
    </source>
</evidence>
<proteinExistence type="predicted"/>
<keyword evidence="4 7" id="KW-1133">Transmembrane helix</keyword>
<keyword evidence="3" id="KW-0732">Signal</keyword>